<dbReference type="InterPro" id="IPR012368">
    <property type="entry name" value="OxRdtase_Mopterin-bd_su_IorB"/>
</dbReference>
<dbReference type="Proteomes" id="UP000464577">
    <property type="component" value="Chromosome"/>
</dbReference>
<proteinExistence type="predicted"/>
<sequence length="723" mass="78806">MNRRSFLQVSLKAGGVLVLDFRIQADHPNPTKNEAIELHGFIKISPDNQVTIMATRPEIGQGIKTSLPMLMAEELNIEWDRVRIQQSPVARQYGDQFTGGSDAIRSCYLEFRLVGATVRDMLVIAAAGQWHVDKKDCFADRGKVHHRPSGRQISYGQLAAAAAQLPIPQNPVLKPSEEFTLIGTSVRETDTTSIVRGKPLFGLDVRIPGMLFACLLKPPHWGAQLLSVDDRRAKAISGVKHVVQLPSQADSGMGVGGVAVVANSTWAAMKGCKALEVIWKEGDNKLISTVNLRQQFQTLLDRSDLPVIRQDGDAEAAFQAATYQVEADYELPLLAHVTMEPQNYTAHVQPDRCDLWGSTQVPTDAQNLAARLTGLPMSAINVHLSRSGGGFGRRLNADYVVDAVLLSKQVGAPVQVVWTREDDLRYDFYRPAGMFRVKAGLDAGGNLTAWHMKASTTSRYAFRKSTRPSHITEVFADELPAGFTPHFRLEYQNPVSPIPVGAWRAPGHNATAFVIESMLDELAFTAGKDPLRFRLDLIGQHAIMKYRDHGGDYDAQQLKAVLQLATEKANWGKSLAGGHFQGLAAHVTFGVPVAEVAEVSVNASGQVVVHKITAAVDCGQLINLNGANQQVTGAILDGLSTALFGQITLTNGVVDQTNFHQYRLLRINEAPLVEVHFIESHRAPKGLGEMGLPPVAAAVCNALFAATGKRIRRLPIHLASPFN</sequence>
<dbReference type="Pfam" id="PF20256">
    <property type="entry name" value="MoCoBD_2"/>
    <property type="match status" value="2"/>
</dbReference>
<dbReference type="SMART" id="SM01008">
    <property type="entry name" value="Ald_Xan_dh_C"/>
    <property type="match status" value="1"/>
</dbReference>
<evidence type="ECO:0000313" key="3">
    <source>
        <dbReference type="Proteomes" id="UP000464577"/>
    </source>
</evidence>
<dbReference type="PANTHER" id="PTHR47495">
    <property type="entry name" value="ALDEHYDE DEHYDROGENASE"/>
    <property type="match status" value="1"/>
</dbReference>
<dbReference type="AlphaFoldDB" id="A0A6P1W1H9"/>
<dbReference type="KEGG" id="senf:GJR95_23785"/>
<keyword evidence="3" id="KW-1185">Reference proteome</keyword>
<dbReference type="RefSeq" id="WP_162388252.1">
    <property type="nucleotide sequence ID" value="NZ_CP045997.1"/>
</dbReference>
<dbReference type="InterPro" id="IPR052516">
    <property type="entry name" value="N-heterocyclic_Hydroxylase"/>
</dbReference>
<protein>
    <submittedName>
        <fullName evidence="2">Molybdopterin-dependent oxidoreductase</fullName>
    </submittedName>
</protein>
<dbReference type="SUPFAM" id="SSF56003">
    <property type="entry name" value="Molybdenum cofactor-binding domain"/>
    <property type="match status" value="2"/>
</dbReference>
<dbReference type="InterPro" id="IPR000674">
    <property type="entry name" value="Ald_Oxase/Xan_DH_a/b"/>
</dbReference>
<dbReference type="InterPro" id="IPR037165">
    <property type="entry name" value="AldOxase/xan_DH_Mopterin-bd_sf"/>
</dbReference>
<dbReference type="EMBL" id="CP045997">
    <property type="protein sequence ID" value="QHV97839.1"/>
    <property type="molecule type" value="Genomic_DNA"/>
</dbReference>
<dbReference type="Gene3D" id="3.30.365.10">
    <property type="entry name" value="Aldehyde oxidase/xanthine dehydrogenase, molybdopterin binding domain"/>
    <property type="match status" value="4"/>
</dbReference>
<evidence type="ECO:0000259" key="1">
    <source>
        <dbReference type="SMART" id="SM01008"/>
    </source>
</evidence>
<dbReference type="InterPro" id="IPR008274">
    <property type="entry name" value="AldOxase/xan_DH_MoCoBD1"/>
</dbReference>
<dbReference type="InterPro" id="IPR046867">
    <property type="entry name" value="AldOxase/xan_DH_MoCoBD2"/>
</dbReference>
<name>A0A6P1W1H9_9BACT</name>
<evidence type="ECO:0000313" key="2">
    <source>
        <dbReference type="EMBL" id="QHV97839.1"/>
    </source>
</evidence>
<dbReference type="PANTHER" id="PTHR47495:SF2">
    <property type="entry name" value="ALDEHYDE DEHYDROGENASE"/>
    <property type="match status" value="1"/>
</dbReference>
<dbReference type="GO" id="GO:0016491">
    <property type="term" value="F:oxidoreductase activity"/>
    <property type="evidence" value="ECO:0007669"/>
    <property type="project" value="InterPro"/>
</dbReference>
<dbReference type="PIRSF" id="PIRSF036389">
    <property type="entry name" value="IOR_B"/>
    <property type="match status" value="1"/>
</dbReference>
<reference evidence="2 3" key="1">
    <citation type="submission" date="2019-11" db="EMBL/GenBank/DDBJ databases">
        <title>Spirosoma endbachense sp. nov., isolated from a natural salt meadow.</title>
        <authorList>
            <person name="Rojas J."/>
            <person name="Ambika Manirajan B."/>
            <person name="Ratering S."/>
            <person name="Suarez C."/>
            <person name="Geissler-Plaum R."/>
            <person name="Schnell S."/>
        </authorList>
    </citation>
    <scope>NUCLEOTIDE SEQUENCE [LARGE SCALE GENOMIC DNA]</scope>
    <source>
        <strain evidence="2 3">I-24</strain>
    </source>
</reference>
<feature type="domain" description="Aldehyde oxidase/xanthine dehydrogenase a/b hammerhead" evidence="1">
    <location>
        <begin position="196"/>
        <end position="283"/>
    </location>
</feature>
<gene>
    <name evidence="2" type="ORF">GJR95_23785</name>
</gene>
<accession>A0A6P1W1H9</accession>
<dbReference type="Pfam" id="PF02738">
    <property type="entry name" value="MoCoBD_1"/>
    <property type="match status" value="1"/>
</dbReference>
<dbReference type="Gene3D" id="3.90.1170.50">
    <property type="entry name" value="Aldehyde oxidase/xanthine dehydrogenase, a/b hammerhead"/>
    <property type="match status" value="1"/>
</dbReference>
<organism evidence="2 3">
    <name type="scientific">Spirosoma endbachense</name>
    <dbReference type="NCBI Taxonomy" id="2666025"/>
    <lineage>
        <taxon>Bacteria</taxon>
        <taxon>Pseudomonadati</taxon>
        <taxon>Bacteroidota</taxon>
        <taxon>Cytophagia</taxon>
        <taxon>Cytophagales</taxon>
        <taxon>Cytophagaceae</taxon>
        <taxon>Spirosoma</taxon>
    </lineage>
</organism>